<feature type="transmembrane region" description="Helical" evidence="23">
    <location>
        <begin position="195"/>
        <end position="221"/>
    </location>
</feature>
<keyword evidence="10 23" id="KW-0472">Membrane</keyword>
<dbReference type="InterPro" id="IPR027430">
    <property type="entry name" value="Retinal_BS"/>
</dbReference>
<dbReference type="OMA" id="MENTTWP"/>
<dbReference type="AlphaFoldDB" id="A0A4W3IAF8"/>
<reference evidence="25" key="4">
    <citation type="submission" date="2025-08" db="UniProtKB">
        <authorList>
            <consortium name="Ensembl"/>
        </authorList>
    </citation>
    <scope>IDENTIFICATION</scope>
</reference>
<keyword evidence="7 23" id="KW-1133">Transmembrane helix</keyword>
<dbReference type="PROSITE" id="PS00237">
    <property type="entry name" value="G_PROTEIN_RECEP_F1_1"/>
    <property type="match status" value="1"/>
</dbReference>
<evidence type="ECO:0000256" key="16">
    <source>
        <dbReference type="ARBA" id="ARBA00023288"/>
    </source>
</evidence>
<dbReference type="GO" id="GO:0005502">
    <property type="term" value="F:11-cis retinal binding"/>
    <property type="evidence" value="ECO:0007669"/>
    <property type="project" value="UniProtKB-ARBA"/>
</dbReference>
<dbReference type="GO" id="GO:0004930">
    <property type="term" value="F:G protein-coupled receptor activity"/>
    <property type="evidence" value="ECO:0007669"/>
    <property type="project" value="UniProtKB-KW"/>
</dbReference>
<dbReference type="GO" id="GO:0007604">
    <property type="term" value="P:phototransduction, UV"/>
    <property type="evidence" value="ECO:0007669"/>
    <property type="project" value="UniProtKB-ARBA"/>
</dbReference>
<dbReference type="STRING" id="7868.ENSCMIP00000024456"/>
<evidence type="ECO:0000256" key="10">
    <source>
        <dbReference type="ARBA" id="ARBA00023136"/>
    </source>
</evidence>
<dbReference type="PROSITE" id="PS50262">
    <property type="entry name" value="G_PROTEIN_RECEP_F1_2"/>
    <property type="match status" value="1"/>
</dbReference>
<keyword evidence="4" id="KW-0716">Sensory transduction</keyword>
<evidence type="ECO:0000256" key="11">
    <source>
        <dbReference type="ARBA" id="ARBA00023139"/>
    </source>
</evidence>
<keyword evidence="15 22" id="KW-0807">Transducer</keyword>
<feature type="transmembrane region" description="Helical" evidence="23">
    <location>
        <begin position="72"/>
        <end position="92"/>
    </location>
</feature>
<keyword evidence="8" id="KW-0157">Chromophore</keyword>
<evidence type="ECO:0000256" key="3">
    <source>
        <dbReference type="ARBA" id="ARBA00022543"/>
    </source>
</evidence>
<dbReference type="Proteomes" id="UP000314986">
    <property type="component" value="Unassembled WGS sequence"/>
</dbReference>
<keyword evidence="16" id="KW-0449">Lipoprotein</keyword>
<keyword evidence="12" id="KW-1015">Disulfide bond</keyword>
<dbReference type="PRINTS" id="PR00237">
    <property type="entry name" value="GPCRRHODOPSN"/>
</dbReference>
<evidence type="ECO:0000256" key="21">
    <source>
        <dbReference type="ARBA" id="ARBA00082077"/>
    </source>
</evidence>
<keyword evidence="11" id="KW-0564">Palmitate</keyword>
<dbReference type="GO" id="GO:0009881">
    <property type="term" value="F:photoreceptor activity"/>
    <property type="evidence" value="ECO:0007669"/>
    <property type="project" value="UniProtKB-KW"/>
</dbReference>
<evidence type="ECO:0000256" key="14">
    <source>
        <dbReference type="ARBA" id="ARBA00023180"/>
    </source>
</evidence>
<feature type="transmembrane region" description="Helical" evidence="23">
    <location>
        <begin position="254"/>
        <end position="278"/>
    </location>
</feature>
<evidence type="ECO:0000256" key="6">
    <source>
        <dbReference type="ARBA" id="ARBA00022925"/>
    </source>
</evidence>
<evidence type="ECO:0000256" key="20">
    <source>
        <dbReference type="ARBA" id="ARBA00078374"/>
    </source>
</evidence>
<evidence type="ECO:0000256" key="5">
    <source>
        <dbReference type="ARBA" id="ARBA00022692"/>
    </source>
</evidence>
<reference evidence="25" key="5">
    <citation type="submission" date="2025-09" db="UniProtKB">
        <authorList>
            <consortium name="Ensembl"/>
        </authorList>
    </citation>
    <scope>IDENTIFICATION</scope>
</reference>
<evidence type="ECO:0000256" key="7">
    <source>
        <dbReference type="ARBA" id="ARBA00022989"/>
    </source>
</evidence>
<evidence type="ECO:0000256" key="2">
    <source>
        <dbReference type="ARBA" id="ARBA00022475"/>
    </source>
</evidence>
<organism evidence="25 26">
    <name type="scientific">Callorhinchus milii</name>
    <name type="common">Ghost shark</name>
    <dbReference type="NCBI Taxonomy" id="7868"/>
    <lineage>
        <taxon>Eukaryota</taxon>
        <taxon>Metazoa</taxon>
        <taxon>Chordata</taxon>
        <taxon>Craniata</taxon>
        <taxon>Vertebrata</taxon>
        <taxon>Chondrichthyes</taxon>
        <taxon>Holocephali</taxon>
        <taxon>Chimaeriformes</taxon>
        <taxon>Callorhinchidae</taxon>
        <taxon>Callorhinchus</taxon>
    </lineage>
</organism>
<evidence type="ECO:0000313" key="26">
    <source>
        <dbReference type="Proteomes" id="UP000314986"/>
    </source>
</evidence>
<evidence type="ECO:0000313" key="25">
    <source>
        <dbReference type="Ensembl" id="ENSCMIP00000024456.1"/>
    </source>
</evidence>
<keyword evidence="13 22" id="KW-0675">Receptor</keyword>
<dbReference type="InterPro" id="IPR000276">
    <property type="entry name" value="GPCR_Rhodpsn"/>
</dbReference>
<reference evidence="26" key="2">
    <citation type="journal article" date="2007" name="PLoS Biol.">
        <title>Survey sequencing and comparative analysis of the elephant shark (Callorhinchus milii) genome.</title>
        <authorList>
            <person name="Venkatesh B."/>
            <person name="Kirkness E.F."/>
            <person name="Loh Y.H."/>
            <person name="Halpern A.L."/>
            <person name="Lee A.P."/>
            <person name="Johnson J."/>
            <person name="Dandona N."/>
            <person name="Viswanathan L.D."/>
            <person name="Tay A."/>
            <person name="Venter J.C."/>
            <person name="Strausberg R.L."/>
            <person name="Brenner S."/>
        </authorList>
    </citation>
    <scope>NUCLEOTIDE SEQUENCE [LARGE SCALE GENOMIC DNA]</scope>
</reference>
<keyword evidence="2" id="KW-1003">Cell membrane</keyword>
<keyword evidence="14" id="KW-0325">Glycoprotein</keyword>
<dbReference type="PANTHER" id="PTHR24240">
    <property type="entry name" value="OPSIN"/>
    <property type="match status" value="1"/>
</dbReference>
<evidence type="ECO:0000256" key="17">
    <source>
        <dbReference type="ARBA" id="ARBA00023305"/>
    </source>
</evidence>
<feature type="domain" description="G-protein coupled receptors family 1 profile" evidence="24">
    <location>
        <begin position="51"/>
        <end position="307"/>
    </location>
</feature>
<evidence type="ECO:0000256" key="19">
    <source>
        <dbReference type="ARBA" id="ARBA00076328"/>
    </source>
</evidence>
<keyword evidence="6" id="KW-0681">Retinal protein</keyword>
<feature type="transmembrane region" description="Helical" evidence="23">
    <location>
        <begin position="35"/>
        <end position="60"/>
    </location>
</feature>
<evidence type="ECO:0000256" key="15">
    <source>
        <dbReference type="ARBA" id="ARBA00023224"/>
    </source>
</evidence>
<evidence type="ECO:0000256" key="1">
    <source>
        <dbReference type="ARBA" id="ARBA00004651"/>
    </source>
</evidence>
<dbReference type="FunFam" id="1.20.1070.10:FF:000104">
    <property type="entry name" value="Opsin 5"/>
    <property type="match status" value="1"/>
</dbReference>
<keyword evidence="17" id="KW-0844">Vision</keyword>
<dbReference type="GO" id="GO:0005886">
    <property type="term" value="C:plasma membrane"/>
    <property type="evidence" value="ECO:0007669"/>
    <property type="project" value="UniProtKB-SubCell"/>
</dbReference>
<keyword evidence="5 22" id="KW-0812">Transmembrane</keyword>
<evidence type="ECO:0000256" key="23">
    <source>
        <dbReference type="SAM" id="Phobius"/>
    </source>
</evidence>
<comment type="similarity">
    <text evidence="22">Belongs to the G-protein coupled receptor 1 family.</text>
</comment>
<evidence type="ECO:0000259" key="24">
    <source>
        <dbReference type="PROSITE" id="PS50262"/>
    </source>
</evidence>
<evidence type="ECO:0000256" key="18">
    <source>
        <dbReference type="ARBA" id="ARBA00072213"/>
    </source>
</evidence>
<reference evidence="26" key="3">
    <citation type="journal article" date="2014" name="Nature">
        <title>Elephant shark genome provides unique insights into gnathostome evolution.</title>
        <authorList>
            <consortium name="International Elephant Shark Genome Sequencing Consortium"/>
            <person name="Venkatesh B."/>
            <person name="Lee A.P."/>
            <person name="Ravi V."/>
            <person name="Maurya A.K."/>
            <person name="Lian M.M."/>
            <person name="Swann J.B."/>
            <person name="Ohta Y."/>
            <person name="Flajnik M.F."/>
            <person name="Sutoh Y."/>
            <person name="Kasahara M."/>
            <person name="Hoon S."/>
            <person name="Gangu V."/>
            <person name="Roy S.W."/>
            <person name="Irimia M."/>
            <person name="Korzh V."/>
            <person name="Kondrychyn I."/>
            <person name="Lim Z.W."/>
            <person name="Tay B.H."/>
            <person name="Tohari S."/>
            <person name="Kong K.W."/>
            <person name="Ho S."/>
            <person name="Lorente-Galdos B."/>
            <person name="Quilez J."/>
            <person name="Marques-Bonet T."/>
            <person name="Raney B.J."/>
            <person name="Ingham P.W."/>
            <person name="Tay A."/>
            <person name="Hillier L.W."/>
            <person name="Minx P."/>
            <person name="Boehm T."/>
            <person name="Wilson R.K."/>
            <person name="Brenner S."/>
            <person name="Warren W.C."/>
        </authorList>
    </citation>
    <scope>NUCLEOTIDE SEQUENCE [LARGE SCALE GENOMIC DNA]</scope>
</reference>
<keyword evidence="26" id="KW-1185">Reference proteome</keyword>
<dbReference type="CDD" id="cd15074">
    <property type="entry name" value="7tmA_Opsin5_neuropsin"/>
    <property type="match status" value="1"/>
</dbReference>
<evidence type="ECO:0000256" key="4">
    <source>
        <dbReference type="ARBA" id="ARBA00022606"/>
    </source>
</evidence>
<evidence type="ECO:0000256" key="9">
    <source>
        <dbReference type="ARBA" id="ARBA00023040"/>
    </source>
</evidence>
<feature type="transmembrane region" description="Helical" evidence="23">
    <location>
        <begin position="150"/>
        <end position="175"/>
    </location>
</feature>
<keyword evidence="9 22" id="KW-0297">G-protein coupled receptor</keyword>
<dbReference type="Ensembl" id="ENSCMIT00000024863.1">
    <property type="protein sequence ID" value="ENSCMIP00000024456.1"/>
    <property type="gene ID" value="ENSCMIG00000010840.1"/>
</dbReference>
<evidence type="ECO:0000256" key="8">
    <source>
        <dbReference type="ARBA" id="ARBA00022991"/>
    </source>
</evidence>
<evidence type="ECO:0000256" key="22">
    <source>
        <dbReference type="RuleBase" id="RU000688"/>
    </source>
</evidence>
<evidence type="ECO:0000256" key="12">
    <source>
        <dbReference type="ARBA" id="ARBA00023157"/>
    </source>
</evidence>
<dbReference type="InterPro" id="IPR050125">
    <property type="entry name" value="GPCR_opsins"/>
</dbReference>
<dbReference type="SUPFAM" id="SSF81321">
    <property type="entry name" value="Family A G protein-coupled receptor-like"/>
    <property type="match status" value="1"/>
</dbReference>
<dbReference type="GO" id="GO:0007601">
    <property type="term" value="P:visual perception"/>
    <property type="evidence" value="ECO:0007669"/>
    <property type="project" value="UniProtKB-KW"/>
</dbReference>
<dbReference type="Pfam" id="PF00001">
    <property type="entry name" value="7tm_1"/>
    <property type="match status" value="1"/>
</dbReference>
<gene>
    <name evidence="25" type="primary">opn5</name>
</gene>
<comment type="subcellular location">
    <subcellularLocation>
        <location evidence="1">Cell membrane</location>
        <topology evidence="1">Multi-pass membrane protein</topology>
    </subcellularLocation>
</comment>
<dbReference type="FunCoup" id="A0A4W3IAF8">
    <property type="interactions" value="13"/>
</dbReference>
<keyword evidence="3" id="KW-0600">Photoreceptor protein</keyword>
<evidence type="ECO:0000256" key="13">
    <source>
        <dbReference type="ARBA" id="ARBA00023170"/>
    </source>
</evidence>
<feature type="transmembrane region" description="Helical" evidence="23">
    <location>
        <begin position="112"/>
        <end position="130"/>
    </location>
</feature>
<dbReference type="PROSITE" id="PS00238">
    <property type="entry name" value="OPSIN"/>
    <property type="match status" value="1"/>
</dbReference>
<dbReference type="InParanoid" id="A0A4W3IAF8"/>
<proteinExistence type="inferred from homology"/>
<dbReference type="InterPro" id="IPR017452">
    <property type="entry name" value="GPCR_Rhodpsn_7TM"/>
</dbReference>
<dbReference type="GeneTree" id="ENSGT01120000271854"/>
<name>A0A4W3IAF8_CALMI</name>
<protein>
    <recommendedName>
        <fullName evidence="18">Opsin-5</fullName>
    </recommendedName>
    <alternativeName>
        <fullName evidence="21">G-protein coupled receptor 136</fullName>
    </alternativeName>
    <alternativeName>
        <fullName evidence="20">G-protein coupled receptor PGR12</fullName>
    </alternativeName>
    <alternativeName>
        <fullName evidence="19">Neuropsin</fullName>
    </alternativeName>
</protein>
<reference evidence="26" key="1">
    <citation type="journal article" date="2006" name="Science">
        <title>Ancient noncoding elements conserved in the human genome.</title>
        <authorList>
            <person name="Venkatesh B."/>
            <person name="Kirkness E.F."/>
            <person name="Loh Y.H."/>
            <person name="Halpern A.L."/>
            <person name="Lee A.P."/>
            <person name="Johnson J."/>
            <person name="Dandona N."/>
            <person name="Viswanathan L.D."/>
            <person name="Tay A."/>
            <person name="Venter J.C."/>
            <person name="Strausberg R.L."/>
            <person name="Brenner S."/>
        </authorList>
    </citation>
    <scope>NUCLEOTIDE SEQUENCE [LARGE SCALE GENOMIC DNA]</scope>
</reference>
<accession>A0A4W3IAF8</accession>
<dbReference type="Gene3D" id="1.20.1070.10">
    <property type="entry name" value="Rhodopsin 7-helix transmembrane proteins"/>
    <property type="match status" value="1"/>
</dbReference>
<sequence length="340" mass="38550">MTAFDNSTALYSGYWLHDSLHGDPFVSKLSWEADIISACYLIVTGLLSTLGNGYVIYLSITQKRKLKPPEILITNLAISDFGMSVGGQPFLIISCFSHRWIFGWVGCRWHGWAGFFFGCGSLITMTVVSLDRYLKICHLQYGSWLQRRHVFMSLAFIWFYAAFWATMPLVGWGNYAPEPFGTSCTLDWWLARVSVSGLIFVLTILFFCLLLPIIIIVFSYIKIIAKVKSSAKEVAHFDSRIQNHHSLEMNLTKMAIFICGGFMFAWIPYAVASVWSAFGSPNSVPIEVSVIPTMLAKSAAMYNPIIYQIIDCRCVSLSRITMICDFFRSARQKTTFRKPR</sequence>